<feature type="compositionally biased region" description="Polar residues" evidence="1">
    <location>
        <begin position="110"/>
        <end position="133"/>
    </location>
</feature>
<keyword evidence="2" id="KW-0732">Signal</keyword>
<protein>
    <submittedName>
        <fullName evidence="3">Uncharacterized protein</fullName>
    </submittedName>
</protein>
<reference evidence="3" key="1">
    <citation type="journal article" date="2020" name="bioRxiv">
        <title>Genomic and phenotypic heterogeneity of clinical isolates of the human pathogens Aspergillus fumigatus, Aspergillus lentulus and Aspergillus fumigatiaffinis.</title>
        <authorList>
            <person name="dos Santos R.A.C."/>
            <person name="Steenwyk J.L."/>
            <person name="Rivero-Menendez O."/>
            <person name="Mead M.E."/>
            <person name="Silva L.P."/>
            <person name="Bastos R.W."/>
            <person name="Alastruey-Izquierdo A."/>
            <person name="Goldman G.H."/>
            <person name="Rokas A."/>
        </authorList>
    </citation>
    <scope>NUCLEOTIDE SEQUENCE</scope>
    <source>
        <strain evidence="3">CNM-CM6805</strain>
    </source>
</reference>
<dbReference type="EMBL" id="JAAAPX010000033">
    <property type="protein sequence ID" value="KAF4239242.1"/>
    <property type="molecule type" value="Genomic_DNA"/>
</dbReference>
<feature type="signal peptide" evidence="2">
    <location>
        <begin position="1"/>
        <end position="20"/>
    </location>
</feature>
<feature type="compositionally biased region" description="Polar residues" evidence="1">
    <location>
        <begin position="47"/>
        <end position="65"/>
    </location>
</feature>
<evidence type="ECO:0000313" key="3">
    <source>
        <dbReference type="EMBL" id="KAF4239242.1"/>
    </source>
</evidence>
<dbReference type="AlphaFoldDB" id="A0A8H4MBD9"/>
<sequence>MKVAALLSTSALWFSTLTVAVPVPGSIGTVEAAQSSSSDHPEWPANNAIQPGQQPNAESDDTSFNYWKRAENHPNWPANNAIQPGQQPNAESDDTSFNYWKRAESHPNWPANNAIQPGQQPNAQSDDTGFTYW</sequence>
<keyword evidence="4" id="KW-1185">Reference proteome</keyword>
<accession>A0A8H4MBD9</accession>
<feature type="compositionally biased region" description="Polar residues" evidence="1">
    <location>
        <begin position="77"/>
        <end position="98"/>
    </location>
</feature>
<proteinExistence type="predicted"/>
<comment type="caution">
    <text evidence="3">The sequence shown here is derived from an EMBL/GenBank/DDBJ whole genome shotgun (WGS) entry which is preliminary data.</text>
</comment>
<evidence type="ECO:0000256" key="1">
    <source>
        <dbReference type="SAM" id="MobiDB-lite"/>
    </source>
</evidence>
<feature type="chain" id="PRO_5034162175" evidence="2">
    <location>
        <begin position="21"/>
        <end position="133"/>
    </location>
</feature>
<gene>
    <name evidence="3" type="ORF">CNMCM6805_005901</name>
</gene>
<organism evidence="3 4">
    <name type="scientific">Aspergillus fumigatiaffinis</name>
    <dbReference type="NCBI Taxonomy" id="340414"/>
    <lineage>
        <taxon>Eukaryota</taxon>
        <taxon>Fungi</taxon>
        <taxon>Dikarya</taxon>
        <taxon>Ascomycota</taxon>
        <taxon>Pezizomycotina</taxon>
        <taxon>Eurotiomycetes</taxon>
        <taxon>Eurotiomycetidae</taxon>
        <taxon>Eurotiales</taxon>
        <taxon>Aspergillaceae</taxon>
        <taxon>Aspergillus</taxon>
        <taxon>Aspergillus subgen. Fumigati</taxon>
    </lineage>
</organism>
<evidence type="ECO:0000256" key="2">
    <source>
        <dbReference type="SAM" id="SignalP"/>
    </source>
</evidence>
<reference evidence="3" key="2">
    <citation type="submission" date="2020-04" db="EMBL/GenBank/DDBJ databases">
        <authorList>
            <person name="Santos R.A.C."/>
            <person name="Steenwyk J.L."/>
            <person name="Rivero-Menendez O."/>
            <person name="Mead M.E."/>
            <person name="Silva L.P."/>
            <person name="Bastos R.W."/>
            <person name="Alastruey-Izquierdo A."/>
            <person name="Goldman G.H."/>
            <person name="Rokas A."/>
        </authorList>
    </citation>
    <scope>NUCLEOTIDE SEQUENCE</scope>
    <source>
        <strain evidence="3">CNM-CM6805</strain>
    </source>
</reference>
<feature type="region of interest" description="Disordered" evidence="1">
    <location>
        <begin position="30"/>
        <end position="133"/>
    </location>
</feature>
<dbReference type="Proteomes" id="UP000653565">
    <property type="component" value="Unassembled WGS sequence"/>
</dbReference>
<name>A0A8H4MBD9_9EURO</name>
<evidence type="ECO:0000313" key="4">
    <source>
        <dbReference type="Proteomes" id="UP000653565"/>
    </source>
</evidence>